<protein>
    <submittedName>
        <fullName evidence="2">NIPSNAP family protein</fullName>
    </submittedName>
</protein>
<name>A0ABX2EJK1_9BURK</name>
<evidence type="ECO:0000313" key="3">
    <source>
        <dbReference type="Proteomes" id="UP000737171"/>
    </source>
</evidence>
<accession>A0ABX2EJK1</accession>
<dbReference type="InterPro" id="IPR012577">
    <property type="entry name" value="NIPSNAP"/>
</dbReference>
<keyword evidence="3" id="KW-1185">Reference proteome</keyword>
<reference evidence="2 3" key="1">
    <citation type="submission" date="2020-05" db="EMBL/GenBank/DDBJ databases">
        <title>Aquincola sp. isolate from soil.</title>
        <authorList>
            <person name="Han J."/>
            <person name="Kim D.-U."/>
        </authorList>
    </citation>
    <scope>NUCLEOTIDE SEQUENCE [LARGE SCALE GENOMIC DNA]</scope>
    <source>
        <strain evidence="2 3">S2</strain>
    </source>
</reference>
<gene>
    <name evidence="2" type="ORF">HLB44_17325</name>
</gene>
<dbReference type="RefSeq" id="WP_173124770.1">
    <property type="nucleotide sequence ID" value="NZ_JABRWJ010000005.1"/>
</dbReference>
<dbReference type="Pfam" id="PF07978">
    <property type="entry name" value="NIPSNAP"/>
    <property type="match status" value="1"/>
</dbReference>
<sequence length="223" mass="24689">MPTSTHALPPVIELRQYTLHPGRRDELIELFEREFLFSQQDCGMRVLGQFRDLDAPDRFVWLRGFAGMPQRAQALADFYGGPIWQAHRNAANATMIDSDDVLMLRPCVPVASGAAAGSGRVIATICPLRAPADDALRRQLSELVLPRLAAAGATPLACLETEPARNNFPRLPVREGEQVVVWLASVPRDGAWPALDIGALLDRWLRDLPTSLHLQATPRSAWR</sequence>
<evidence type="ECO:0000313" key="2">
    <source>
        <dbReference type="EMBL" id="NRF68756.1"/>
    </source>
</evidence>
<feature type="domain" description="NIPSNAP" evidence="1">
    <location>
        <begin position="13"/>
        <end position="106"/>
    </location>
</feature>
<dbReference type="InterPro" id="IPR011008">
    <property type="entry name" value="Dimeric_a/b-barrel"/>
</dbReference>
<proteinExistence type="predicted"/>
<dbReference type="Gene3D" id="3.30.70.100">
    <property type="match status" value="1"/>
</dbReference>
<comment type="caution">
    <text evidence="2">The sequence shown here is derived from an EMBL/GenBank/DDBJ whole genome shotgun (WGS) entry which is preliminary data.</text>
</comment>
<dbReference type="Proteomes" id="UP000737171">
    <property type="component" value="Unassembled WGS sequence"/>
</dbReference>
<dbReference type="SUPFAM" id="SSF54909">
    <property type="entry name" value="Dimeric alpha+beta barrel"/>
    <property type="match status" value="1"/>
</dbReference>
<evidence type="ECO:0000259" key="1">
    <source>
        <dbReference type="Pfam" id="PF07978"/>
    </source>
</evidence>
<organism evidence="2 3">
    <name type="scientific">Pseudaquabacterium terrae</name>
    <dbReference type="NCBI Taxonomy" id="2732868"/>
    <lineage>
        <taxon>Bacteria</taxon>
        <taxon>Pseudomonadati</taxon>
        <taxon>Pseudomonadota</taxon>
        <taxon>Betaproteobacteria</taxon>
        <taxon>Burkholderiales</taxon>
        <taxon>Sphaerotilaceae</taxon>
        <taxon>Pseudaquabacterium</taxon>
    </lineage>
</organism>
<dbReference type="EMBL" id="JABRWJ010000005">
    <property type="protein sequence ID" value="NRF68756.1"/>
    <property type="molecule type" value="Genomic_DNA"/>
</dbReference>